<dbReference type="Proteomes" id="UP000183894">
    <property type="component" value="Unassembled WGS sequence"/>
</dbReference>
<accession>A0A1H7MWE2</accession>
<gene>
    <name evidence="2" type="ORF">SAMN04488691_103103</name>
</gene>
<protein>
    <submittedName>
        <fullName evidence="2">Uncharacterized protein</fullName>
    </submittedName>
</protein>
<dbReference type="OrthoDB" id="292022at2157"/>
<proteinExistence type="predicted"/>
<dbReference type="EMBL" id="FOAD01000003">
    <property type="protein sequence ID" value="SEL15108.1"/>
    <property type="molecule type" value="Genomic_DNA"/>
</dbReference>
<reference evidence="2 3" key="1">
    <citation type="submission" date="2016-10" db="EMBL/GenBank/DDBJ databases">
        <authorList>
            <person name="de Groot N.N."/>
        </authorList>
    </citation>
    <scope>NUCLEOTIDE SEQUENCE [LARGE SCALE GENOMIC DNA]</scope>
    <source>
        <strain evidence="2 3">CDM_5</strain>
    </source>
</reference>
<feature type="transmembrane region" description="Helical" evidence="1">
    <location>
        <begin position="33"/>
        <end position="58"/>
    </location>
</feature>
<keyword evidence="1" id="KW-0812">Transmembrane</keyword>
<organism evidence="2 3">
    <name type="scientific">Haloferax larsenii</name>
    <dbReference type="NCBI Taxonomy" id="302484"/>
    <lineage>
        <taxon>Archaea</taxon>
        <taxon>Methanobacteriati</taxon>
        <taxon>Methanobacteriota</taxon>
        <taxon>Stenosarchaea group</taxon>
        <taxon>Halobacteria</taxon>
        <taxon>Halobacteriales</taxon>
        <taxon>Haloferacaceae</taxon>
        <taxon>Haloferax</taxon>
    </lineage>
</organism>
<evidence type="ECO:0000313" key="2">
    <source>
        <dbReference type="EMBL" id="SEL15108.1"/>
    </source>
</evidence>
<keyword evidence="1" id="KW-0472">Membrane</keyword>
<evidence type="ECO:0000313" key="3">
    <source>
        <dbReference type="Proteomes" id="UP000183894"/>
    </source>
</evidence>
<name>A0A1H7MWE2_HALLR</name>
<dbReference type="AlphaFoldDB" id="A0A1H7MWE2"/>
<keyword evidence="1" id="KW-1133">Transmembrane helix</keyword>
<sequence length="64" mass="6599">MEQNAKLAFVTSTHLVLLSLFFKLEPANVDAAGFLVTAGVVVLLAGLALETSVLSFGASESDSS</sequence>
<dbReference type="RefSeq" id="WP_074793159.1">
    <property type="nucleotide sequence ID" value="NZ_FOAD01000003.1"/>
</dbReference>
<evidence type="ECO:0000256" key="1">
    <source>
        <dbReference type="SAM" id="Phobius"/>
    </source>
</evidence>